<dbReference type="Proteomes" id="UP000756346">
    <property type="component" value="Unassembled WGS sequence"/>
</dbReference>
<dbReference type="Pfam" id="PF05368">
    <property type="entry name" value="NmrA"/>
    <property type="match status" value="1"/>
</dbReference>
<reference evidence="6" key="1">
    <citation type="journal article" date="2021" name="Nat. Commun.">
        <title>Genetic determinants of endophytism in the Arabidopsis root mycobiome.</title>
        <authorList>
            <person name="Mesny F."/>
            <person name="Miyauchi S."/>
            <person name="Thiergart T."/>
            <person name="Pickel B."/>
            <person name="Atanasova L."/>
            <person name="Karlsson M."/>
            <person name="Huettel B."/>
            <person name="Barry K.W."/>
            <person name="Haridas S."/>
            <person name="Chen C."/>
            <person name="Bauer D."/>
            <person name="Andreopoulos W."/>
            <person name="Pangilinan J."/>
            <person name="LaButti K."/>
            <person name="Riley R."/>
            <person name="Lipzen A."/>
            <person name="Clum A."/>
            <person name="Drula E."/>
            <person name="Henrissat B."/>
            <person name="Kohler A."/>
            <person name="Grigoriev I.V."/>
            <person name="Martin F.M."/>
            <person name="Hacquard S."/>
        </authorList>
    </citation>
    <scope>NUCLEOTIDE SEQUENCE</scope>
    <source>
        <strain evidence="6">MPI-CAGE-CH-0230</strain>
    </source>
</reference>
<dbReference type="Gene3D" id="3.40.50.720">
    <property type="entry name" value="NAD(P)-binding Rossmann-like Domain"/>
    <property type="match status" value="1"/>
</dbReference>
<feature type="region of interest" description="Disordered" evidence="4">
    <location>
        <begin position="125"/>
        <end position="149"/>
    </location>
</feature>
<feature type="compositionally biased region" description="Basic and acidic residues" evidence="4">
    <location>
        <begin position="125"/>
        <end position="137"/>
    </location>
</feature>
<gene>
    <name evidence="6" type="ORF">B0I36DRAFT_384979</name>
</gene>
<evidence type="ECO:0000256" key="3">
    <source>
        <dbReference type="ARBA" id="ARBA00023002"/>
    </source>
</evidence>
<dbReference type="InterPro" id="IPR051164">
    <property type="entry name" value="NmrA-like_oxidored"/>
</dbReference>
<sequence>MPKAFVTAATGSQGSALCRLLLSKPSASPSSGAAEPWTVVSTTRNTSSPAAIALAELGVGLTQAEWDNTPALEAAIQGCTHLFLNLMPNLKTMESELPLAEKILDIAGRSGVKHIIYSSAYTGNDDKKDKPKDKATNGDDGDDDDNSSPIAKLMNALHDGKYAIEKLVLSYAHAQNTTTTTTTSTSSIQTATVLRPGFFQLNFLLPRVSMMYPALPSTRVWTTALRADTPIPMVDVRDIARLAALVFDQPARFNGKVLPVWGELLIPGQIMAELGAAVAELEKEQGSTGTKGSRGAEFKAEFLTDEQVAERKPTDLFANVQLLMRGMGRAAAEVHPPPSYGVEMTSFREFLAAERELVKKTYLP</sequence>
<feature type="domain" description="NmrA-like" evidence="5">
    <location>
        <begin position="6"/>
        <end position="127"/>
    </location>
</feature>
<comment type="similarity">
    <text evidence="1">Belongs to the NmrA-type oxidoreductase family.</text>
</comment>
<evidence type="ECO:0000256" key="2">
    <source>
        <dbReference type="ARBA" id="ARBA00022857"/>
    </source>
</evidence>
<dbReference type="PANTHER" id="PTHR42748:SF30">
    <property type="entry name" value="NMRA-LIKE DOMAIN-CONTAINING PROTEIN"/>
    <property type="match status" value="1"/>
</dbReference>
<name>A0A9P8Y537_9PEZI</name>
<evidence type="ECO:0000256" key="4">
    <source>
        <dbReference type="SAM" id="MobiDB-lite"/>
    </source>
</evidence>
<dbReference type="InterPro" id="IPR008030">
    <property type="entry name" value="NmrA-like"/>
</dbReference>
<dbReference type="GO" id="GO:0016491">
    <property type="term" value="F:oxidoreductase activity"/>
    <property type="evidence" value="ECO:0007669"/>
    <property type="project" value="UniProtKB-KW"/>
</dbReference>
<keyword evidence="2" id="KW-0521">NADP</keyword>
<dbReference type="InterPro" id="IPR036291">
    <property type="entry name" value="NAD(P)-bd_dom_sf"/>
</dbReference>
<dbReference type="GeneID" id="70190579"/>
<evidence type="ECO:0000313" key="6">
    <source>
        <dbReference type="EMBL" id="KAH7029480.1"/>
    </source>
</evidence>
<evidence type="ECO:0000313" key="7">
    <source>
        <dbReference type="Proteomes" id="UP000756346"/>
    </source>
</evidence>
<evidence type="ECO:0000259" key="5">
    <source>
        <dbReference type="Pfam" id="PF05368"/>
    </source>
</evidence>
<evidence type="ECO:0000256" key="1">
    <source>
        <dbReference type="ARBA" id="ARBA00006328"/>
    </source>
</evidence>
<dbReference type="PANTHER" id="PTHR42748">
    <property type="entry name" value="NITROGEN METABOLITE REPRESSION PROTEIN NMRA FAMILY MEMBER"/>
    <property type="match status" value="1"/>
</dbReference>
<dbReference type="RefSeq" id="XP_046011768.1">
    <property type="nucleotide sequence ID" value="XM_046161033.1"/>
</dbReference>
<dbReference type="OrthoDB" id="419598at2759"/>
<dbReference type="SUPFAM" id="SSF51735">
    <property type="entry name" value="NAD(P)-binding Rossmann-fold domains"/>
    <property type="match status" value="1"/>
</dbReference>
<accession>A0A9P8Y537</accession>
<dbReference type="AlphaFoldDB" id="A0A9P8Y537"/>
<organism evidence="6 7">
    <name type="scientific">Microdochium trichocladiopsis</name>
    <dbReference type="NCBI Taxonomy" id="1682393"/>
    <lineage>
        <taxon>Eukaryota</taxon>
        <taxon>Fungi</taxon>
        <taxon>Dikarya</taxon>
        <taxon>Ascomycota</taxon>
        <taxon>Pezizomycotina</taxon>
        <taxon>Sordariomycetes</taxon>
        <taxon>Xylariomycetidae</taxon>
        <taxon>Xylariales</taxon>
        <taxon>Microdochiaceae</taxon>
        <taxon>Microdochium</taxon>
    </lineage>
</organism>
<dbReference type="GO" id="GO:0005634">
    <property type="term" value="C:nucleus"/>
    <property type="evidence" value="ECO:0007669"/>
    <property type="project" value="TreeGrafter"/>
</dbReference>
<keyword evidence="7" id="KW-1185">Reference proteome</keyword>
<dbReference type="EMBL" id="JAGTJQ010000006">
    <property type="protein sequence ID" value="KAH7029480.1"/>
    <property type="molecule type" value="Genomic_DNA"/>
</dbReference>
<keyword evidence="3" id="KW-0560">Oxidoreductase</keyword>
<comment type="caution">
    <text evidence="6">The sequence shown here is derived from an EMBL/GenBank/DDBJ whole genome shotgun (WGS) entry which is preliminary data.</text>
</comment>
<protein>
    <recommendedName>
        <fullName evidence="5">NmrA-like domain-containing protein</fullName>
    </recommendedName>
</protein>
<proteinExistence type="inferred from homology"/>